<dbReference type="Pfam" id="PF00805">
    <property type="entry name" value="Pentapeptide"/>
    <property type="match status" value="2"/>
</dbReference>
<dbReference type="SUPFAM" id="SSF141571">
    <property type="entry name" value="Pentapeptide repeat-like"/>
    <property type="match status" value="1"/>
</dbReference>
<comment type="caution">
    <text evidence="4">The sequence shown here is derived from an EMBL/GenBank/DDBJ whole genome shotgun (WGS) entry which is preliminary data.</text>
</comment>
<dbReference type="PANTHER" id="PTHR47485:SF1">
    <property type="entry name" value="THYLAKOID LUMENAL 17.4 KDA PROTEIN, CHLOROPLASTIC"/>
    <property type="match status" value="1"/>
</dbReference>
<dbReference type="Proteomes" id="UP001178507">
    <property type="component" value="Unassembled WGS sequence"/>
</dbReference>
<dbReference type="AlphaFoldDB" id="A0AA36JD60"/>
<dbReference type="PANTHER" id="PTHR47485">
    <property type="entry name" value="THYLAKOID LUMENAL 17.4 KDA PROTEIN, CHLOROPLASTIC"/>
    <property type="match status" value="1"/>
</dbReference>
<keyword evidence="3" id="KW-0472">Membrane</keyword>
<sequence>MLKVQQRMIALQEQSIPAIGEADAHMSLESAQLCGANLHRQILRGVRFLGADLDAANLEGCQLQGAQLQHSQLRWAFVEDAGLQSAHLHAAQLQHAWLYGVQLHKANLAEAQLQSANLDHAQLQEASLLRAKLQAANLFEANLSDVNFDEAVITTATLKDCKWHKPPIHVDKANCQPLALPRCQRKAAQRQQQFILKILLKRMIHGEDEDDDGADEDEDSQDEDEDAQEEVQDNPMLDCVTPLLCCQRWQSAVNDVQDTAVEALEIKVGEVADRSEQKLQELASQGAKKLGKLVQDLDSVAKAKAKALLSVLEHLESDRGRALRSQPKVQAALQDALKQLARTRKGQRFQNDFDNLDKQLKQIRDQGAGRMLRRLADSKFACLTGYTAATCLACLKVSPREMAKHQKELNILATYIGKLQETVNKNNWDEVIDNFLCLYELRDTLSGERAQQVFQALWTDHQLRRCVAVGLVFREMQDPSNPPPGLIHCIKKAVKLVKDNAVAWDIAISNEIACIDRMKAKQDNIFALMISAISGFFVFIATFFSGLALDALKEGRMVVPYVSSLVAEEA</sequence>
<keyword evidence="5" id="KW-1185">Reference proteome</keyword>
<keyword evidence="3" id="KW-0812">Transmembrane</keyword>
<keyword evidence="1" id="KW-0677">Repeat</keyword>
<gene>
    <name evidence="4" type="ORF">EVOR1521_LOCUS26153</name>
</gene>
<evidence type="ECO:0000256" key="1">
    <source>
        <dbReference type="ARBA" id="ARBA00022737"/>
    </source>
</evidence>
<evidence type="ECO:0000256" key="2">
    <source>
        <dbReference type="SAM" id="MobiDB-lite"/>
    </source>
</evidence>
<organism evidence="4 5">
    <name type="scientific">Effrenium voratum</name>
    <dbReference type="NCBI Taxonomy" id="2562239"/>
    <lineage>
        <taxon>Eukaryota</taxon>
        <taxon>Sar</taxon>
        <taxon>Alveolata</taxon>
        <taxon>Dinophyceae</taxon>
        <taxon>Suessiales</taxon>
        <taxon>Symbiodiniaceae</taxon>
        <taxon>Effrenium</taxon>
    </lineage>
</organism>
<dbReference type="InterPro" id="IPR001646">
    <property type="entry name" value="5peptide_repeat"/>
</dbReference>
<keyword evidence="3" id="KW-1133">Transmembrane helix</keyword>
<dbReference type="Gene3D" id="2.160.20.80">
    <property type="entry name" value="E3 ubiquitin-protein ligase SopA"/>
    <property type="match status" value="1"/>
</dbReference>
<feature type="compositionally biased region" description="Acidic residues" evidence="2">
    <location>
        <begin position="208"/>
        <end position="232"/>
    </location>
</feature>
<accession>A0AA36JD60</accession>
<feature type="region of interest" description="Disordered" evidence="2">
    <location>
        <begin position="208"/>
        <end position="233"/>
    </location>
</feature>
<reference evidence="4" key="1">
    <citation type="submission" date="2023-08" db="EMBL/GenBank/DDBJ databases">
        <authorList>
            <person name="Chen Y."/>
            <person name="Shah S."/>
            <person name="Dougan E. K."/>
            <person name="Thang M."/>
            <person name="Chan C."/>
        </authorList>
    </citation>
    <scope>NUCLEOTIDE SEQUENCE</scope>
</reference>
<name>A0AA36JD60_9DINO</name>
<proteinExistence type="predicted"/>
<evidence type="ECO:0000313" key="5">
    <source>
        <dbReference type="Proteomes" id="UP001178507"/>
    </source>
</evidence>
<evidence type="ECO:0000313" key="4">
    <source>
        <dbReference type="EMBL" id="CAJ1403484.1"/>
    </source>
</evidence>
<dbReference type="EMBL" id="CAUJNA010003498">
    <property type="protein sequence ID" value="CAJ1403484.1"/>
    <property type="molecule type" value="Genomic_DNA"/>
</dbReference>
<feature type="transmembrane region" description="Helical" evidence="3">
    <location>
        <begin position="525"/>
        <end position="549"/>
    </location>
</feature>
<evidence type="ECO:0000256" key="3">
    <source>
        <dbReference type="SAM" id="Phobius"/>
    </source>
</evidence>
<protein>
    <submittedName>
        <fullName evidence="4">Uncharacterized protein</fullName>
    </submittedName>
</protein>